<evidence type="ECO:0000256" key="1">
    <source>
        <dbReference type="ARBA" id="ARBA00001954"/>
    </source>
</evidence>
<comment type="cofactor">
    <cofactor evidence="1">
        <name>Fe(2+)</name>
        <dbReference type="ChEBI" id="CHEBI:29033"/>
    </cofactor>
</comment>
<dbReference type="Proteomes" id="UP001183414">
    <property type="component" value="Unassembled WGS sequence"/>
</dbReference>
<name>A0ABU2NX44_9ACTN</name>
<proteinExistence type="predicted"/>
<evidence type="ECO:0000256" key="3">
    <source>
        <dbReference type="ARBA" id="ARBA00023004"/>
    </source>
</evidence>
<dbReference type="RefSeq" id="WP_311674474.1">
    <property type="nucleotide sequence ID" value="NZ_JAVREQ010000017.1"/>
</dbReference>
<feature type="domain" description="TauD/TfdA-like" evidence="4">
    <location>
        <begin position="23"/>
        <end position="270"/>
    </location>
</feature>
<evidence type="ECO:0000313" key="5">
    <source>
        <dbReference type="EMBL" id="MDT0380753.1"/>
    </source>
</evidence>
<protein>
    <submittedName>
        <fullName evidence="5">TauD/TfdA family dioxygenase</fullName>
    </submittedName>
</protein>
<sequence length="284" mass="31450">MPATPALDGLPAAAPAEPFGLRIDAPSGDDRLTGLPVPALREAVRAHRLVLLRGFHAPDEPEELARWCRTWGEVMTWPFGDVLELREAEEPTDHIFDSSSVPLHWDGMYKPLIPELQVFHCVRAPGGSDGGRTVFCDTVSLLEHCPPEVLALWRRVTVTYRIRSVVHYGGRASSPLIVPHPRSGVPTLRFNEPPPQDEPDFLNRPAHAFDGVGDEDVPALLAGLRDTLHDPRFLLAHTWHSGDVLIADNYALLHGRERFTSRAPRHLRRVHLLGDPAFANPAVA</sequence>
<accession>A0ABU2NX44</accession>
<keyword evidence="5" id="KW-0223">Dioxygenase</keyword>
<evidence type="ECO:0000259" key="4">
    <source>
        <dbReference type="Pfam" id="PF02668"/>
    </source>
</evidence>
<dbReference type="PANTHER" id="PTHR10696">
    <property type="entry name" value="GAMMA-BUTYROBETAINE HYDROXYLASE-RELATED"/>
    <property type="match status" value="1"/>
</dbReference>
<keyword evidence="3" id="KW-0408">Iron</keyword>
<evidence type="ECO:0000313" key="6">
    <source>
        <dbReference type="Proteomes" id="UP001183414"/>
    </source>
</evidence>
<dbReference type="Pfam" id="PF02668">
    <property type="entry name" value="TauD"/>
    <property type="match status" value="1"/>
</dbReference>
<gene>
    <name evidence="5" type="ORF">RM572_18535</name>
</gene>
<dbReference type="InterPro" id="IPR050411">
    <property type="entry name" value="AlphaKG_dependent_hydroxylases"/>
</dbReference>
<evidence type="ECO:0000256" key="2">
    <source>
        <dbReference type="ARBA" id="ARBA00023002"/>
    </source>
</evidence>
<dbReference type="SUPFAM" id="SSF51197">
    <property type="entry name" value="Clavaminate synthase-like"/>
    <property type="match status" value="1"/>
</dbReference>
<keyword evidence="2" id="KW-0560">Oxidoreductase</keyword>
<dbReference type="Gene3D" id="3.60.130.10">
    <property type="entry name" value="Clavaminate synthase-like"/>
    <property type="match status" value="1"/>
</dbReference>
<dbReference type="InterPro" id="IPR003819">
    <property type="entry name" value="TauD/TfdA-like"/>
</dbReference>
<dbReference type="InterPro" id="IPR042098">
    <property type="entry name" value="TauD-like_sf"/>
</dbReference>
<dbReference type="EMBL" id="JAVREQ010000017">
    <property type="protein sequence ID" value="MDT0380753.1"/>
    <property type="molecule type" value="Genomic_DNA"/>
</dbReference>
<dbReference type="GO" id="GO:0051213">
    <property type="term" value="F:dioxygenase activity"/>
    <property type="evidence" value="ECO:0007669"/>
    <property type="project" value="UniProtKB-KW"/>
</dbReference>
<keyword evidence="6" id="KW-1185">Reference proteome</keyword>
<comment type="caution">
    <text evidence="5">The sequence shown here is derived from an EMBL/GenBank/DDBJ whole genome shotgun (WGS) entry which is preliminary data.</text>
</comment>
<reference evidence="6" key="1">
    <citation type="submission" date="2023-07" db="EMBL/GenBank/DDBJ databases">
        <title>30 novel species of actinomycetes from the DSMZ collection.</title>
        <authorList>
            <person name="Nouioui I."/>
        </authorList>
    </citation>
    <scope>NUCLEOTIDE SEQUENCE [LARGE SCALE GENOMIC DNA]</scope>
    <source>
        <strain evidence="6">DSM 42041</strain>
    </source>
</reference>
<organism evidence="5 6">
    <name type="scientific">Streptomyces hazeniae</name>
    <dbReference type="NCBI Taxonomy" id="3075538"/>
    <lineage>
        <taxon>Bacteria</taxon>
        <taxon>Bacillati</taxon>
        <taxon>Actinomycetota</taxon>
        <taxon>Actinomycetes</taxon>
        <taxon>Kitasatosporales</taxon>
        <taxon>Streptomycetaceae</taxon>
        <taxon>Streptomyces</taxon>
    </lineage>
</organism>
<dbReference type="PANTHER" id="PTHR10696:SF53">
    <property type="entry name" value="TYROSINE ISONITRILE DESATURASE"/>
    <property type="match status" value="1"/>
</dbReference>